<protein>
    <submittedName>
        <fullName evidence="1">Uncharacterized protein</fullName>
    </submittedName>
</protein>
<sequence>MGHVKTTLLQIMKIEDYLQIVARWLKLGHSWVFKVDNDPERASELAYLVFSKVTSHLAVTVQISIQKMI</sequence>
<reference evidence="1" key="2">
    <citation type="submission" date="2025-09" db="UniProtKB">
        <authorList>
            <consortium name="Ensembl"/>
        </authorList>
    </citation>
    <scope>IDENTIFICATION</scope>
</reference>
<name>A0A3Q2ZZ56_KRYMA</name>
<evidence type="ECO:0000313" key="1">
    <source>
        <dbReference type="Ensembl" id="ENSKMAP00000008695.1"/>
    </source>
</evidence>
<dbReference type="AlphaFoldDB" id="A0A3Q2ZZ56"/>
<reference evidence="1" key="1">
    <citation type="submission" date="2025-08" db="UniProtKB">
        <authorList>
            <consortium name="Ensembl"/>
        </authorList>
    </citation>
    <scope>IDENTIFICATION</scope>
</reference>
<proteinExistence type="predicted"/>
<keyword evidence="2" id="KW-1185">Reference proteome</keyword>
<dbReference type="Ensembl" id="ENSKMAT00000008827.1">
    <property type="protein sequence ID" value="ENSKMAP00000008695.1"/>
    <property type="gene ID" value="ENSKMAG00000006530.1"/>
</dbReference>
<accession>A0A3Q2ZZ56</accession>
<dbReference type="Proteomes" id="UP000264800">
    <property type="component" value="Unplaced"/>
</dbReference>
<organism evidence="1 2">
    <name type="scientific">Kryptolebias marmoratus</name>
    <name type="common">Mangrove killifish</name>
    <name type="synonym">Rivulus marmoratus</name>
    <dbReference type="NCBI Taxonomy" id="37003"/>
    <lineage>
        <taxon>Eukaryota</taxon>
        <taxon>Metazoa</taxon>
        <taxon>Chordata</taxon>
        <taxon>Craniata</taxon>
        <taxon>Vertebrata</taxon>
        <taxon>Euteleostomi</taxon>
        <taxon>Actinopterygii</taxon>
        <taxon>Neopterygii</taxon>
        <taxon>Teleostei</taxon>
        <taxon>Neoteleostei</taxon>
        <taxon>Acanthomorphata</taxon>
        <taxon>Ovalentaria</taxon>
        <taxon>Atherinomorphae</taxon>
        <taxon>Cyprinodontiformes</taxon>
        <taxon>Rivulidae</taxon>
        <taxon>Kryptolebias</taxon>
    </lineage>
</organism>
<evidence type="ECO:0000313" key="2">
    <source>
        <dbReference type="Proteomes" id="UP000264800"/>
    </source>
</evidence>